<keyword evidence="3" id="KW-1185">Reference proteome</keyword>
<feature type="region of interest" description="Disordered" evidence="1">
    <location>
        <begin position="40"/>
        <end position="88"/>
    </location>
</feature>
<reference evidence="2 3" key="1">
    <citation type="submission" date="2019-01" db="EMBL/GenBank/DDBJ databases">
        <authorList>
            <person name="Ferrante I. M."/>
        </authorList>
    </citation>
    <scope>NUCLEOTIDE SEQUENCE [LARGE SCALE GENOMIC DNA]</scope>
    <source>
        <strain evidence="2 3">B856</strain>
    </source>
</reference>
<feature type="compositionally biased region" description="Acidic residues" evidence="1">
    <location>
        <begin position="245"/>
        <end position="258"/>
    </location>
</feature>
<feature type="region of interest" description="Disordered" evidence="1">
    <location>
        <begin position="527"/>
        <end position="550"/>
    </location>
</feature>
<sequence>MRTLRTVDYRSSAVSSSASLSKAIRDRRYHELPELLGEAVLSERGPRNDRERTRAAKTDAKTDTAAAAATETAATTTTTPNPQTGNPLWEANSRGWTPMHVAATGCTEMPLKWWRWILRVQRIAPERERERSTTGKAEAPPVHRPCELWKRHTDTGQTVLDLFFRAALHPAPWFKRSRRETSFRLRTAIERLLVKDGRSGLSALRKLVVAGAKAPEAETSQSRGRDPPHAQGQGRGDAPRTAGTGDDDDENDDNENENDDESVLLVLGFWRKLEALLSACAEAEPHRGPPATGKENDENDHRRWQGAFASLALSDRPPPVAKCVRLLATLPFCPELVGRLALALFPQGESPCSRSRSPPVPLLHAWIRSRQGPPPPRADPGILPVLCSTHEGSAGLPDLALGGRLPLHSAVALGCPWEGAARPIFGAFPAAAGLPDPSTGLPAFCLGGLPARSQEHQRWSSSSSASASSSWYASASDAWRGGALCVRRIDRDRALEAEAAESERSRLTTAYEVLRRNPSVLEAAVVRGDVRRKQKQQGHPREGLGAAQET</sequence>
<gene>
    <name evidence="2" type="ORF">PSNMU_V1.4_AUG-EV-PASAV3_0021520</name>
</gene>
<feature type="region of interest" description="Disordered" evidence="1">
    <location>
        <begin position="214"/>
        <end position="258"/>
    </location>
</feature>
<evidence type="ECO:0000313" key="3">
    <source>
        <dbReference type="Proteomes" id="UP000291116"/>
    </source>
</evidence>
<dbReference type="Proteomes" id="UP000291116">
    <property type="component" value="Unassembled WGS sequence"/>
</dbReference>
<feature type="compositionally biased region" description="Low complexity" evidence="1">
    <location>
        <begin position="63"/>
        <end position="79"/>
    </location>
</feature>
<feature type="compositionally biased region" description="Basic and acidic residues" evidence="1">
    <location>
        <begin position="44"/>
        <end position="62"/>
    </location>
</feature>
<accession>A0A448Z088</accession>
<evidence type="ECO:0000256" key="1">
    <source>
        <dbReference type="SAM" id="MobiDB-lite"/>
    </source>
</evidence>
<dbReference type="AlphaFoldDB" id="A0A448Z088"/>
<dbReference type="EMBL" id="CAACVS010000058">
    <property type="protein sequence ID" value="VEU35414.1"/>
    <property type="molecule type" value="Genomic_DNA"/>
</dbReference>
<protein>
    <submittedName>
        <fullName evidence="2">Uncharacterized protein</fullName>
    </submittedName>
</protein>
<organism evidence="2 3">
    <name type="scientific">Pseudo-nitzschia multistriata</name>
    <dbReference type="NCBI Taxonomy" id="183589"/>
    <lineage>
        <taxon>Eukaryota</taxon>
        <taxon>Sar</taxon>
        <taxon>Stramenopiles</taxon>
        <taxon>Ochrophyta</taxon>
        <taxon>Bacillariophyta</taxon>
        <taxon>Bacillariophyceae</taxon>
        <taxon>Bacillariophycidae</taxon>
        <taxon>Bacillariales</taxon>
        <taxon>Bacillariaceae</taxon>
        <taxon>Pseudo-nitzschia</taxon>
    </lineage>
</organism>
<name>A0A448Z088_9STRA</name>
<evidence type="ECO:0000313" key="2">
    <source>
        <dbReference type="EMBL" id="VEU35414.1"/>
    </source>
</evidence>
<proteinExistence type="predicted"/>